<reference evidence="1" key="1">
    <citation type="submission" date="2021-06" db="EMBL/GenBank/DDBJ databases">
        <title>Parelaphostrongylus tenuis whole genome reference sequence.</title>
        <authorList>
            <person name="Garwood T.J."/>
            <person name="Larsen P.A."/>
            <person name="Fountain-Jones N.M."/>
            <person name="Garbe J.R."/>
            <person name="Macchietto M.G."/>
            <person name="Kania S.A."/>
            <person name="Gerhold R.W."/>
            <person name="Richards J.E."/>
            <person name="Wolf T.M."/>
        </authorList>
    </citation>
    <scope>NUCLEOTIDE SEQUENCE</scope>
    <source>
        <strain evidence="1">MNPRO001-30</strain>
        <tissue evidence="1">Meninges</tissue>
    </source>
</reference>
<dbReference type="Proteomes" id="UP001196413">
    <property type="component" value="Unassembled WGS sequence"/>
</dbReference>
<accession>A0AAD5QJM8</accession>
<comment type="caution">
    <text evidence="1">The sequence shown here is derived from an EMBL/GenBank/DDBJ whole genome shotgun (WGS) entry which is preliminary data.</text>
</comment>
<organism evidence="1 2">
    <name type="scientific">Parelaphostrongylus tenuis</name>
    <name type="common">Meningeal worm</name>
    <dbReference type="NCBI Taxonomy" id="148309"/>
    <lineage>
        <taxon>Eukaryota</taxon>
        <taxon>Metazoa</taxon>
        <taxon>Ecdysozoa</taxon>
        <taxon>Nematoda</taxon>
        <taxon>Chromadorea</taxon>
        <taxon>Rhabditida</taxon>
        <taxon>Rhabditina</taxon>
        <taxon>Rhabditomorpha</taxon>
        <taxon>Strongyloidea</taxon>
        <taxon>Metastrongylidae</taxon>
        <taxon>Parelaphostrongylus</taxon>
    </lineage>
</organism>
<dbReference type="AlphaFoldDB" id="A0AAD5QJM8"/>
<evidence type="ECO:0000313" key="2">
    <source>
        <dbReference type="Proteomes" id="UP001196413"/>
    </source>
</evidence>
<dbReference type="EMBL" id="JAHQIW010001276">
    <property type="protein sequence ID" value="KAJ1351984.1"/>
    <property type="molecule type" value="Genomic_DNA"/>
</dbReference>
<evidence type="ECO:0000313" key="1">
    <source>
        <dbReference type="EMBL" id="KAJ1351984.1"/>
    </source>
</evidence>
<proteinExistence type="predicted"/>
<gene>
    <name evidence="1" type="ORF">KIN20_008168</name>
</gene>
<protein>
    <submittedName>
        <fullName evidence="1">Uncharacterized protein</fullName>
    </submittedName>
</protein>
<sequence>MESGSVFDFVGSVTMMRFKVTLIKKDFNNLDNIVEGGVAGMFTSHTVDELQLQWQQKVPLHTDQVSAQNEDYNNRDEYVVCRITLLNERSLIFEPRLTHNGYRIQSKIGEYRVVLQVWDDNFTSIAQPFDRMILQASAMSYNAVESKFVVLLRHYWRKGSSQRAAVDEIDEAEKEGTIRNSITGR</sequence>
<name>A0AAD5QJM8_PARTN</name>
<keyword evidence="2" id="KW-1185">Reference proteome</keyword>